<dbReference type="RefSeq" id="WP_114358908.1">
    <property type="nucleotide sequence ID" value="NZ_QRDT01000014.1"/>
</dbReference>
<dbReference type="EMBL" id="UFQQ01000014">
    <property type="protein sequence ID" value="SSW91848.1"/>
    <property type="molecule type" value="Genomic_DNA"/>
</dbReference>
<evidence type="ECO:0000313" key="4">
    <source>
        <dbReference type="EMBL" id="SSW91848.1"/>
    </source>
</evidence>
<reference evidence="3 6" key="2">
    <citation type="submission" date="2018-07" db="EMBL/GenBank/DDBJ databases">
        <title>Genomic Encyclopedia of Archaeal and Bacterial Type Strains, Phase II (KMG-II): from individual species to whole genera.</title>
        <authorList>
            <person name="Goeker M."/>
        </authorList>
    </citation>
    <scope>NUCLEOTIDE SEQUENCE [LARGE SCALE GENOMIC DNA]</scope>
    <source>
        <strain evidence="3 6">JA575</strain>
    </source>
</reference>
<sequence>MITAIDHLVVLVSDLPAAVATYETLLARAPAWRGGDDGSDNVLFTLDNMSLELMAPSGSGQAAERLRTLIKLQGEGIASLCFRVADAAGARNRLERVALQPTPVADVEGRDRITGATLAWKRTRTATETTRGVRMFFLELGSERPHSQVIGASPVVGLDHLVISTSDPERAAALYGARLGLALALDRTRQDCGRLMSFQCGDLRIEVVHRPVAGSDANHDKLWGVGWRVDDVEASRERLIAAGLTVTASRAGRHADTRVITVRSGTCRIPTLLVQRTPA</sequence>
<dbReference type="GO" id="GO:0004493">
    <property type="term" value="F:methylmalonyl-CoA epimerase activity"/>
    <property type="evidence" value="ECO:0007669"/>
    <property type="project" value="TreeGrafter"/>
</dbReference>
<organism evidence="4 5">
    <name type="scientific">Rhodopseudomonas pentothenatexigens</name>
    <dbReference type="NCBI Taxonomy" id="999699"/>
    <lineage>
        <taxon>Bacteria</taxon>
        <taxon>Pseudomonadati</taxon>
        <taxon>Pseudomonadota</taxon>
        <taxon>Alphaproteobacteria</taxon>
        <taxon>Hyphomicrobiales</taxon>
        <taxon>Nitrobacteraceae</taxon>
        <taxon>Rhodopseudomonas</taxon>
    </lineage>
</organism>
<evidence type="ECO:0000313" key="5">
    <source>
        <dbReference type="Proteomes" id="UP000252631"/>
    </source>
</evidence>
<reference evidence="4 5" key="1">
    <citation type="submission" date="2017-08" db="EMBL/GenBank/DDBJ databases">
        <authorList>
            <person name="de Groot N.N."/>
        </authorList>
    </citation>
    <scope>NUCLEOTIDE SEQUENCE [LARGE SCALE GENOMIC DNA]</scope>
    <source>
        <strain evidence="4 5">JA575</strain>
    </source>
</reference>
<dbReference type="GO" id="GO:0046491">
    <property type="term" value="P:L-methylmalonyl-CoA metabolic process"/>
    <property type="evidence" value="ECO:0007669"/>
    <property type="project" value="TreeGrafter"/>
</dbReference>
<dbReference type="InterPro" id="IPR051785">
    <property type="entry name" value="MMCE/EMCE_epimerase"/>
</dbReference>
<feature type="domain" description="VOC" evidence="2">
    <location>
        <begin position="4"/>
        <end position="140"/>
    </location>
</feature>
<dbReference type="Proteomes" id="UP000256343">
    <property type="component" value="Unassembled WGS sequence"/>
</dbReference>
<protein>
    <submittedName>
        <fullName evidence="4">Glyoxalase-like protein</fullName>
    </submittedName>
</protein>
<dbReference type="Gene3D" id="3.10.180.10">
    <property type="entry name" value="2,3-Dihydroxybiphenyl 1,2-Dioxygenase, domain 1"/>
    <property type="match status" value="2"/>
</dbReference>
<dbReference type="EMBL" id="QRDT01000014">
    <property type="protein sequence ID" value="RED31868.1"/>
    <property type="molecule type" value="Genomic_DNA"/>
</dbReference>
<dbReference type="GO" id="GO:0046872">
    <property type="term" value="F:metal ion binding"/>
    <property type="evidence" value="ECO:0007669"/>
    <property type="project" value="UniProtKB-KW"/>
</dbReference>
<name>A0A336JQG9_9BRAD</name>
<dbReference type="PANTHER" id="PTHR43048:SF3">
    <property type="entry name" value="METHYLMALONYL-COA EPIMERASE, MITOCHONDRIAL"/>
    <property type="match status" value="1"/>
</dbReference>
<evidence type="ECO:0000256" key="1">
    <source>
        <dbReference type="ARBA" id="ARBA00022723"/>
    </source>
</evidence>
<accession>A0A336JQG9</accession>
<feature type="domain" description="VOC" evidence="2">
    <location>
        <begin position="157"/>
        <end position="276"/>
    </location>
</feature>
<dbReference type="SUPFAM" id="SSF54593">
    <property type="entry name" value="Glyoxalase/Bleomycin resistance protein/Dihydroxybiphenyl dioxygenase"/>
    <property type="match status" value="2"/>
</dbReference>
<gene>
    <name evidence="3" type="ORF">BJ125_114108</name>
    <name evidence="4" type="ORF">SAMN05892882_114108</name>
</gene>
<dbReference type="PROSITE" id="PS51819">
    <property type="entry name" value="VOC"/>
    <property type="match status" value="2"/>
</dbReference>
<dbReference type="Proteomes" id="UP000252631">
    <property type="component" value="Unassembled WGS sequence"/>
</dbReference>
<evidence type="ECO:0000313" key="3">
    <source>
        <dbReference type="EMBL" id="RED31868.1"/>
    </source>
</evidence>
<dbReference type="InterPro" id="IPR029068">
    <property type="entry name" value="Glyas_Bleomycin-R_OHBP_Dase"/>
</dbReference>
<keyword evidence="6" id="KW-1185">Reference proteome</keyword>
<dbReference type="AlphaFoldDB" id="A0A336JQG9"/>
<dbReference type="OrthoDB" id="4373689at2"/>
<dbReference type="Pfam" id="PF13468">
    <property type="entry name" value="Glyoxalase_3"/>
    <property type="match status" value="1"/>
</dbReference>
<keyword evidence="1" id="KW-0479">Metal-binding</keyword>
<evidence type="ECO:0000313" key="6">
    <source>
        <dbReference type="Proteomes" id="UP000256343"/>
    </source>
</evidence>
<evidence type="ECO:0000259" key="2">
    <source>
        <dbReference type="PROSITE" id="PS51819"/>
    </source>
</evidence>
<dbReference type="PANTHER" id="PTHR43048">
    <property type="entry name" value="METHYLMALONYL-COA EPIMERASE"/>
    <property type="match status" value="1"/>
</dbReference>
<dbReference type="InterPro" id="IPR025870">
    <property type="entry name" value="Glyoxalase-like_dom"/>
</dbReference>
<proteinExistence type="predicted"/>
<dbReference type="InterPro" id="IPR037523">
    <property type="entry name" value="VOC_core"/>
</dbReference>